<protein>
    <submittedName>
        <fullName evidence="1">Uncharacterized protein</fullName>
    </submittedName>
</protein>
<proteinExistence type="predicted"/>
<keyword evidence="2" id="KW-1185">Reference proteome</keyword>
<comment type="caution">
    <text evidence="1">The sequence shown here is derived from an EMBL/GenBank/DDBJ whole genome shotgun (WGS) entry which is preliminary data.</text>
</comment>
<reference evidence="1 2" key="1">
    <citation type="submission" date="2014-12" db="EMBL/GenBank/DDBJ databases">
        <title>Genome sequencing of Chryseobacterium taiwanense TPW19.</title>
        <authorList>
            <person name="Tan P.W."/>
            <person name="Chan K.-G."/>
        </authorList>
    </citation>
    <scope>NUCLEOTIDE SEQUENCE [LARGE SCALE GENOMIC DNA]</scope>
    <source>
        <strain evidence="1 2">TPW19</strain>
    </source>
</reference>
<organism evidence="1 2">
    <name type="scientific">Chryseobacterium taiwanense</name>
    <dbReference type="NCBI Taxonomy" id="363331"/>
    <lineage>
        <taxon>Bacteria</taxon>
        <taxon>Pseudomonadati</taxon>
        <taxon>Bacteroidota</taxon>
        <taxon>Flavobacteriia</taxon>
        <taxon>Flavobacteriales</taxon>
        <taxon>Weeksellaceae</taxon>
        <taxon>Chryseobacterium group</taxon>
        <taxon>Chryseobacterium</taxon>
    </lineage>
</organism>
<sequence>MGKKSLMKKILFIILTLTTTFIYSQTQYEIGYRKGYSEGYCYNVSYGCSSPSLSVIPTPKKFDDYKSYQQGYNDGFVSGKSYKANGEGVISDETTLQRTPYQYKDPEKLNLFPTFNVQSMLQNRYNQQTQVLQAEYLRKNELKENKQKESDYYTKRFQEDYDVVSQYILTISEEMKKYESVLPVAKRYSDQLNDLLSITINSLVDARNVKFANRYFTKADYEFYFDMMNNHLKEGDKTISKFSSVIDLFTKNTNTSKYQGKYYTTEITLNILDMKLEDYSFKNTLRGHTLLNFFSKNGFSYLMFKKPDMEKYGIVLLYLADSNENTITFYTSYNEEISINKKTNTLEWFYNDSSLPYEEGEFNMKAIYRQIKIMK</sequence>
<dbReference type="Proteomes" id="UP000031167">
    <property type="component" value="Unassembled WGS sequence"/>
</dbReference>
<evidence type="ECO:0000313" key="1">
    <source>
        <dbReference type="EMBL" id="KIC64622.1"/>
    </source>
</evidence>
<accession>A0A0B4D791</accession>
<evidence type="ECO:0000313" key="2">
    <source>
        <dbReference type="Proteomes" id="UP000031167"/>
    </source>
</evidence>
<gene>
    <name evidence="1" type="ORF">RM51_03580</name>
</gene>
<dbReference type="STRING" id="363331.RM51_03580"/>
<dbReference type="EMBL" id="JWTA01000003">
    <property type="protein sequence ID" value="KIC64622.1"/>
    <property type="molecule type" value="Genomic_DNA"/>
</dbReference>
<name>A0A0B4D791_9FLAO</name>
<dbReference type="AlphaFoldDB" id="A0A0B4D791"/>